<evidence type="ECO:0000313" key="1">
    <source>
        <dbReference type="Proteomes" id="UP001732720"/>
    </source>
</evidence>
<protein>
    <submittedName>
        <fullName evidence="2">Proline-rich acidic protein 1 isoform X2</fullName>
    </submittedName>
</protein>
<reference evidence="2" key="1">
    <citation type="submission" date="2025-08" db="UniProtKB">
        <authorList>
            <consortium name="RefSeq"/>
        </authorList>
    </citation>
    <scope>IDENTIFICATION</scope>
</reference>
<accession>A0AC58MXH6</accession>
<gene>
    <name evidence="2" type="primary">Prap1</name>
</gene>
<dbReference type="Proteomes" id="UP001732720">
    <property type="component" value="Chromosome 7"/>
</dbReference>
<name>A0AC58MXH6_CASCN</name>
<organism evidence="1 2">
    <name type="scientific">Castor canadensis</name>
    <name type="common">American beaver</name>
    <dbReference type="NCBI Taxonomy" id="51338"/>
    <lineage>
        <taxon>Eukaryota</taxon>
        <taxon>Metazoa</taxon>
        <taxon>Chordata</taxon>
        <taxon>Craniata</taxon>
        <taxon>Vertebrata</taxon>
        <taxon>Euteleostomi</taxon>
        <taxon>Mammalia</taxon>
        <taxon>Eutheria</taxon>
        <taxon>Euarchontoglires</taxon>
        <taxon>Glires</taxon>
        <taxon>Rodentia</taxon>
        <taxon>Castorimorpha</taxon>
        <taxon>Castoridae</taxon>
        <taxon>Castor</taxon>
    </lineage>
</organism>
<proteinExistence type="predicted"/>
<evidence type="ECO:0000313" key="2">
    <source>
        <dbReference type="RefSeq" id="XP_073934117.1"/>
    </source>
</evidence>
<keyword evidence="1" id="KW-1185">Reference proteome</keyword>
<dbReference type="RefSeq" id="XP_073934117.1">
    <property type="nucleotide sequence ID" value="XM_074078016.1"/>
</dbReference>
<sequence length="121" mass="13192">MRRLLLVTCLVTVLLQEAGAIPVPQVLVKTNGKHKVAEQDTEKAWDTRAVEPLEKDDQLGKLLPVPKWKPAAEKLPDAAGTRGRSRPHLSPHGGLQGTLTTSHLCPKAQAMGTDDPHQQEK</sequence>